<dbReference type="AlphaFoldDB" id="A0A3N4J2I1"/>
<keyword evidence="3" id="KW-0378">Hydrolase</keyword>
<dbReference type="GO" id="GO:0004527">
    <property type="term" value="F:exonuclease activity"/>
    <property type="evidence" value="ECO:0007669"/>
    <property type="project" value="UniProtKB-KW"/>
</dbReference>
<dbReference type="InterPro" id="IPR013520">
    <property type="entry name" value="Ribonucl_H"/>
</dbReference>
<evidence type="ECO:0000313" key="8">
    <source>
        <dbReference type="Proteomes" id="UP000275078"/>
    </source>
</evidence>
<dbReference type="PANTHER" id="PTHR12801">
    <property type="entry name" value="RNA EXONUCLEASE REXO1 / RECO3 FAMILY MEMBER-RELATED"/>
    <property type="match status" value="1"/>
</dbReference>
<evidence type="ECO:0000313" key="7">
    <source>
        <dbReference type="EMBL" id="RPA88094.1"/>
    </source>
</evidence>
<dbReference type="InterPro" id="IPR047021">
    <property type="entry name" value="REXO1/3/4-like"/>
</dbReference>
<protein>
    <submittedName>
        <fullName evidence="7">Ribonuclease H-like protein</fullName>
    </submittedName>
</protein>
<sequence length="176" mass="19946">KALAIDCEMIEMEKCEAAPTNSGLARLSIVNYDGEVLLDTIVRPPGRILHCRSKYTGLTYDHFKPENFDVMSFQKAQKLVLDYVRDGHVIVGHALDNDLVALNIKNEIPVSQTRDTSRLGTVLEKYGWSSKILGLKKMTEDELGRVIQTGFHDSVVDARATMEIYRKYEKELDQEV</sequence>
<evidence type="ECO:0000256" key="3">
    <source>
        <dbReference type="ARBA" id="ARBA00022801"/>
    </source>
</evidence>
<dbReference type="Pfam" id="PF00929">
    <property type="entry name" value="RNase_T"/>
    <property type="match status" value="1"/>
</dbReference>
<feature type="domain" description="Exonuclease" evidence="6">
    <location>
        <begin position="1"/>
        <end position="174"/>
    </location>
</feature>
<dbReference type="PANTHER" id="PTHR12801:SF45">
    <property type="entry name" value="RNA EXONUCLEASE 4"/>
    <property type="match status" value="1"/>
</dbReference>
<dbReference type="InterPro" id="IPR036397">
    <property type="entry name" value="RNaseH_sf"/>
</dbReference>
<accession>A0A3N4J2I1</accession>
<organism evidence="7 8">
    <name type="scientific">Ascobolus immersus RN42</name>
    <dbReference type="NCBI Taxonomy" id="1160509"/>
    <lineage>
        <taxon>Eukaryota</taxon>
        <taxon>Fungi</taxon>
        <taxon>Dikarya</taxon>
        <taxon>Ascomycota</taxon>
        <taxon>Pezizomycotina</taxon>
        <taxon>Pezizomycetes</taxon>
        <taxon>Pezizales</taxon>
        <taxon>Ascobolaceae</taxon>
        <taxon>Ascobolus</taxon>
    </lineage>
</organism>
<feature type="non-terminal residue" evidence="7">
    <location>
        <position position="1"/>
    </location>
</feature>
<dbReference type="GO" id="GO:0006364">
    <property type="term" value="P:rRNA processing"/>
    <property type="evidence" value="ECO:0007669"/>
    <property type="project" value="UniProtKB-KW"/>
</dbReference>
<dbReference type="GO" id="GO:0005634">
    <property type="term" value="C:nucleus"/>
    <property type="evidence" value="ECO:0007669"/>
    <property type="project" value="TreeGrafter"/>
</dbReference>
<dbReference type="OrthoDB" id="8191639at2759"/>
<keyword evidence="4" id="KW-0269">Exonuclease</keyword>
<evidence type="ECO:0000256" key="1">
    <source>
        <dbReference type="ARBA" id="ARBA00022552"/>
    </source>
</evidence>
<reference evidence="7 8" key="1">
    <citation type="journal article" date="2018" name="Nat. Ecol. Evol.">
        <title>Pezizomycetes genomes reveal the molecular basis of ectomycorrhizal truffle lifestyle.</title>
        <authorList>
            <person name="Murat C."/>
            <person name="Payen T."/>
            <person name="Noel B."/>
            <person name="Kuo A."/>
            <person name="Morin E."/>
            <person name="Chen J."/>
            <person name="Kohler A."/>
            <person name="Krizsan K."/>
            <person name="Balestrini R."/>
            <person name="Da Silva C."/>
            <person name="Montanini B."/>
            <person name="Hainaut M."/>
            <person name="Levati E."/>
            <person name="Barry K.W."/>
            <person name="Belfiori B."/>
            <person name="Cichocki N."/>
            <person name="Clum A."/>
            <person name="Dockter R.B."/>
            <person name="Fauchery L."/>
            <person name="Guy J."/>
            <person name="Iotti M."/>
            <person name="Le Tacon F."/>
            <person name="Lindquist E.A."/>
            <person name="Lipzen A."/>
            <person name="Malagnac F."/>
            <person name="Mello A."/>
            <person name="Molinier V."/>
            <person name="Miyauchi S."/>
            <person name="Poulain J."/>
            <person name="Riccioni C."/>
            <person name="Rubini A."/>
            <person name="Sitrit Y."/>
            <person name="Splivallo R."/>
            <person name="Traeger S."/>
            <person name="Wang M."/>
            <person name="Zifcakova L."/>
            <person name="Wipf D."/>
            <person name="Zambonelli A."/>
            <person name="Paolocci F."/>
            <person name="Nowrousian M."/>
            <person name="Ottonello S."/>
            <person name="Baldrian P."/>
            <person name="Spatafora J.W."/>
            <person name="Henrissat B."/>
            <person name="Nagy L.G."/>
            <person name="Aury J.M."/>
            <person name="Wincker P."/>
            <person name="Grigoriev I.V."/>
            <person name="Bonfante P."/>
            <person name="Martin F.M."/>
        </authorList>
    </citation>
    <scope>NUCLEOTIDE SEQUENCE [LARGE SCALE GENOMIC DNA]</scope>
    <source>
        <strain evidence="7 8">RN42</strain>
    </source>
</reference>
<dbReference type="GO" id="GO:0003676">
    <property type="term" value="F:nucleic acid binding"/>
    <property type="evidence" value="ECO:0007669"/>
    <property type="project" value="InterPro"/>
</dbReference>
<gene>
    <name evidence="7" type="ORF">BJ508DRAFT_184671</name>
</gene>
<evidence type="ECO:0000256" key="5">
    <source>
        <dbReference type="ARBA" id="ARBA00025599"/>
    </source>
</evidence>
<name>A0A3N4J2I1_ASCIM</name>
<evidence type="ECO:0000256" key="2">
    <source>
        <dbReference type="ARBA" id="ARBA00022722"/>
    </source>
</evidence>
<keyword evidence="1" id="KW-0698">rRNA processing</keyword>
<comment type="function">
    <text evidence="5">Exoribonuclease involved in ribosome biosynthesis. Involved in the processing of ITS1, the internal transcribed spacer localized between the 18S and 5.8S rRNAs.</text>
</comment>
<evidence type="ECO:0000256" key="4">
    <source>
        <dbReference type="ARBA" id="ARBA00022839"/>
    </source>
</evidence>
<keyword evidence="8" id="KW-1185">Reference proteome</keyword>
<dbReference type="STRING" id="1160509.A0A3N4J2I1"/>
<keyword evidence="2" id="KW-0540">Nuclease</keyword>
<dbReference type="SUPFAM" id="SSF53098">
    <property type="entry name" value="Ribonuclease H-like"/>
    <property type="match status" value="1"/>
</dbReference>
<dbReference type="EMBL" id="ML119645">
    <property type="protein sequence ID" value="RPA88094.1"/>
    <property type="molecule type" value="Genomic_DNA"/>
</dbReference>
<feature type="non-terminal residue" evidence="7">
    <location>
        <position position="176"/>
    </location>
</feature>
<dbReference type="InterPro" id="IPR012337">
    <property type="entry name" value="RNaseH-like_sf"/>
</dbReference>
<proteinExistence type="predicted"/>
<dbReference type="Gene3D" id="3.30.420.10">
    <property type="entry name" value="Ribonuclease H-like superfamily/Ribonuclease H"/>
    <property type="match status" value="1"/>
</dbReference>
<dbReference type="SMART" id="SM00479">
    <property type="entry name" value="EXOIII"/>
    <property type="match status" value="1"/>
</dbReference>
<dbReference type="Proteomes" id="UP000275078">
    <property type="component" value="Unassembled WGS sequence"/>
</dbReference>
<evidence type="ECO:0000259" key="6">
    <source>
        <dbReference type="SMART" id="SM00479"/>
    </source>
</evidence>